<dbReference type="SMART" id="SM00636">
    <property type="entry name" value="Glyco_18"/>
    <property type="match status" value="1"/>
</dbReference>
<dbReference type="GO" id="GO:0035091">
    <property type="term" value="F:phosphatidylinositol binding"/>
    <property type="evidence" value="ECO:0007669"/>
    <property type="project" value="InterPro"/>
</dbReference>
<dbReference type="Gene3D" id="3.20.20.80">
    <property type="entry name" value="Glycosidases"/>
    <property type="match status" value="1"/>
</dbReference>
<sequence>MSQLFDSATNLFPNSIHVRSIPIQSFWSHNGLVSASPHSLQVRLRAQRHPPHCSEAFAAFHNAIGAGPGAPELPPKRLLTTLFIPSAWVDDALIAERKEGLERYLNQLSKTSEHIPAILEFLNADTTALHLQAFQLEDALPSTLSRTTFEALTAGAPVPDAKSFQAAAYYPSWSSDAYIPEKLDYSRFDILFFGMVPGLAVFSTSRLKSPAAFAIPNTSSALTWSPEDQSLLKRLVAAAKKSGKGTKIVLSVGKSAHSLIASERSTHIARGTANRAKFVTNLSNVVKAFSLDGIDIDWEYPNSVGAGNPYGAKDSANFLSLLKSLRGSLGPSKIISAAVIDLPWLGPDGNPLTDLSEYAAELTYVNLQPGPNAPLGDLCNGSSQPEFTAQAAFKQWTTAKFPASKLMLGVPLYGYVYNSSRTMLEGFVDPAEEGDAPVSNATPGANKKIERIEQTTSNPVEIKATANLKPWWGQAIPFNSLLASGALVKKGDGTLGQVQLDPAALQCFAEIRGGTRRLFSKKPDQDDGVTLHNAIRAGLGK</sequence>
<protein>
    <recommendedName>
        <fullName evidence="13">Chitinase</fullName>
    </recommendedName>
</protein>
<dbReference type="SUPFAM" id="SSF51445">
    <property type="entry name" value="(Trans)glycosidases"/>
    <property type="match status" value="1"/>
</dbReference>
<dbReference type="Pfam" id="PF00704">
    <property type="entry name" value="Glyco_hydro_18"/>
    <property type="match status" value="1"/>
</dbReference>
<keyword evidence="12" id="KW-1185">Reference proteome</keyword>
<comment type="similarity">
    <text evidence="8">Belongs to the glycosyl hydrolase 18 family.</text>
</comment>
<dbReference type="PANTHER" id="PTHR11177">
    <property type="entry name" value="CHITINASE"/>
    <property type="match status" value="1"/>
</dbReference>
<dbReference type="InterPro" id="IPR001579">
    <property type="entry name" value="Glyco_hydro_18_chit_AS"/>
</dbReference>
<keyword evidence="2 7" id="KW-0378">Hydrolase</keyword>
<dbReference type="InterPro" id="IPR001223">
    <property type="entry name" value="Glyco_hydro18_cat"/>
</dbReference>
<dbReference type="PANTHER" id="PTHR11177:SF317">
    <property type="entry name" value="CHITINASE 12-RELATED"/>
    <property type="match status" value="1"/>
</dbReference>
<dbReference type="GO" id="GO:0008061">
    <property type="term" value="F:chitin binding"/>
    <property type="evidence" value="ECO:0007669"/>
    <property type="project" value="InterPro"/>
</dbReference>
<evidence type="ECO:0000256" key="8">
    <source>
        <dbReference type="RuleBase" id="RU004453"/>
    </source>
</evidence>
<dbReference type="GO" id="GO:0006032">
    <property type="term" value="P:chitin catabolic process"/>
    <property type="evidence" value="ECO:0007669"/>
    <property type="project" value="UniProtKB-KW"/>
</dbReference>
<reference evidence="11" key="1">
    <citation type="submission" date="2023-11" db="EMBL/GenBank/DDBJ databases">
        <authorList>
            <person name="De Vega J J."/>
            <person name="De Vega J J."/>
        </authorList>
    </citation>
    <scope>NUCLEOTIDE SEQUENCE</scope>
</reference>
<evidence type="ECO:0008006" key="13">
    <source>
        <dbReference type="Google" id="ProtNLM"/>
    </source>
</evidence>
<evidence type="ECO:0000313" key="11">
    <source>
        <dbReference type="EMBL" id="CAK5282375.1"/>
    </source>
</evidence>
<dbReference type="InterPro" id="IPR011583">
    <property type="entry name" value="Chitinase_II/V-like_cat"/>
</dbReference>
<feature type="domain" description="PX" evidence="9">
    <location>
        <begin position="1"/>
        <end position="138"/>
    </location>
</feature>
<evidence type="ECO:0000256" key="5">
    <source>
        <dbReference type="ARBA" id="ARBA00023295"/>
    </source>
</evidence>
<organism evidence="11 12">
    <name type="scientific">Mycena citricolor</name>
    <dbReference type="NCBI Taxonomy" id="2018698"/>
    <lineage>
        <taxon>Eukaryota</taxon>
        <taxon>Fungi</taxon>
        <taxon>Dikarya</taxon>
        <taxon>Basidiomycota</taxon>
        <taxon>Agaricomycotina</taxon>
        <taxon>Agaricomycetes</taxon>
        <taxon>Agaricomycetidae</taxon>
        <taxon>Agaricales</taxon>
        <taxon>Marasmiineae</taxon>
        <taxon>Mycenaceae</taxon>
        <taxon>Mycena</taxon>
    </lineage>
</organism>
<evidence type="ECO:0000259" key="10">
    <source>
        <dbReference type="PROSITE" id="PS51910"/>
    </source>
</evidence>
<dbReference type="GO" id="GO:0008843">
    <property type="term" value="F:endochitinase activity"/>
    <property type="evidence" value="ECO:0007669"/>
    <property type="project" value="UniProtKB-EC"/>
</dbReference>
<dbReference type="InterPro" id="IPR050314">
    <property type="entry name" value="Glycosyl_Hydrlase_18"/>
</dbReference>
<dbReference type="InterPro" id="IPR017853">
    <property type="entry name" value="GH"/>
</dbReference>
<accession>A0AAD2HUW2</accession>
<dbReference type="AlphaFoldDB" id="A0AAD2HUW2"/>
<comment type="catalytic activity">
    <reaction evidence="1">
        <text>Random endo-hydrolysis of N-acetyl-beta-D-glucosaminide (1-&gt;4)-beta-linkages in chitin and chitodextrins.</text>
        <dbReference type="EC" id="3.2.1.14"/>
    </reaction>
</comment>
<gene>
    <name evidence="11" type="ORF">MYCIT1_LOCUS34075</name>
</gene>
<keyword evidence="4" id="KW-0119">Carbohydrate metabolism</keyword>
<proteinExistence type="inferred from homology"/>
<comment type="caution">
    <text evidence="11">The sequence shown here is derived from an EMBL/GenBank/DDBJ whole genome shotgun (WGS) entry which is preliminary data.</text>
</comment>
<dbReference type="GO" id="GO:0005576">
    <property type="term" value="C:extracellular region"/>
    <property type="evidence" value="ECO:0007669"/>
    <property type="project" value="TreeGrafter"/>
</dbReference>
<keyword evidence="6" id="KW-0624">Polysaccharide degradation</keyword>
<dbReference type="PROSITE" id="PS50195">
    <property type="entry name" value="PX"/>
    <property type="match status" value="1"/>
</dbReference>
<dbReference type="GO" id="GO:0000272">
    <property type="term" value="P:polysaccharide catabolic process"/>
    <property type="evidence" value="ECO:0007669"/>
    <property type="project" value="UniProtKB-KW"/>
</dbReference>
<evidence type="ECO:0000259" key="9">
    <source>
        <dbReference type="PROSITE" id="PS50195"/>
    </source>
</evidence>
<name>A0AAD2HUW2_9AGAR</name>
<evidence type="ECO:0000256" key="1">
    <source>
        <dbReference type="ARBA" id="ARBA00000822"/>
    </source>
</evidence>
<dbReference type="PROSITE" id="PS01095">
    <property type="entry name" value="GH18_1"/>
    <property type="match status" value="1"/>
</dbReference>
<dbReference type="InterPro" id="IPR001683">
    <property type="entry name" value="PX_dom"/>
</dbReference>
<evidence type="ECO:0000256" key="3">
    <source>
        <dbReference type="ARBA" id="ARBA00023024"/>
    </source>
</evidence>
<evidence type="ECO:0000256" key="6">
    <source>
        <dbReference type="ARBA" id="ARBA00023326"/>
    </source>
</evidence>
<evidence type="ECO:0000256" key="7">
    <source>
        <dbReference type="RuleBase" id="RU000489"/>
    </source>
</evidence>
<dbReference type="EMBL" id="CAVNYO010000453">
    <property type="protein sequence ID" value="CAK5282375.1"/>
    <property type="molecule type" value="Genomic_DNA"/>
</dbReference>
<feature type="domain" description="GH18" evidence="10">
    <location>
        <begin position="164"/>
        <end position="541"/>
    </location>
</feature>
<dbReference type="InterPro" id="IPR036871">
    <property type="entry name" value="PX_dom_sf"/>
</dbReference>
<dbReference type="Gene3D" id="3.30.1520.10">
    <property type="entry name" value="Phox-like domain"/>
    <property type="match status" value="1"/>
</dbReference>
<keyword evidence="3" id="KW-0146">Chitin degradation</keyword>
<dbReference type="Proteomes" id="UP001295794">
    <property type="component" value="Unassembled WGS sequence"/>
</dbReference>
<evidence type="ECO:0000313" key="12">
    <source>
        <dbReference type="Proteomes" id="UP001295794"/>
    </source>
</evidence>
<evidence type="ECO:0000256" key="4">
    <source>
        <dbReference type="ARBA" id="ARBA00023277"/>
    </source>
</evidence>
<evidence type="ECO:0000256" key="2">
    <source>
        <dbReference type="ARBA" id="ARBA00022801"/>
    </source>
</evidence>
<dbReference type="PROSITE" id="PS51910">
    <property type="entry name" value="GH18_2"/>
    <property type="match status" value="1"/>
</dbReference>
<keyword evidence="5 7" id="KW-0326">Glycosidase</keyword>
<dbReference type="SUPFAM" id="SSF64268">
    <property type="entry name" value="PX domain"/>
    <property type="match status" value="1"/>
</dbReference>